<dbReference type="Gene3D" id="3.30.200.20">
    <property type="entry name" value="Phosphorylase Kinase, domain 1"/>
    <property type="match status" value="1"/>
</dbReference>
<dbReference type="InterPro" id="IPR036116">
    <property type="entry name" value="FN3_sf"/>
</dbReference>
<feature type="binding site" evidence="11">
    <location>
        <position position="603"/>
    </location>
    <ligand>
        <name>ATP</name>
        <dbReference type="ChEBI" id="CHEBI:30616"/>
    </ligand>
</feature>
<dbReference type="Gene3D" id="2.60.40.10">
    <property type="entry name" value="Immunoglobulins"/>
    <property type="match status" value="1"/>
</dbReference>
<evidence type="ECO:0000256" key="12">
    <source>
        <dbReference type="SAM" id="MobiDB-lite"/>
    </source>
</evidence>
<dbReference type="OrthoDB" id="3256376at2759"/>
<dbReference type="KEGG" id="bdr:105223050"/>
<dbReference type="Pfam" id="PF07714">
    <property type="entry name" value="PK_Tyr_Ser-Thr"/>
    <property type="match status" value="2"/>
</dbReference>
<keyword evidence="3" id="KW-0808">Transferase</keyword>
<keyword evidence="16" id="KW-1185">Reference proteome</keyword>
<dbReference type="InterPro" id="IPR000719">
    <property type="entry name" value="Prot_kinase_dom"/>
</dbReference>
<feature type="compositionally biased region" description="Basic residues" evidence="12">
    <location>
        <begin position="693"/>
        <end position="703"/>
    </location>
</feature>
<evidence type="ECO:0000259" key="15">
    <source>
        <dbReference type="PROSITE" id="PS50011"/>
    </source>
</evidence>
<feature type="domain" description="Protein kinase" evidence="15">
    <location>
        <begin position="571"/>
        <end position="1156"/>
    </location>
</feature>
<keyword evidence="14" id="KW-0732">Signal</keyword>
<dbReference type="PROSITE" id="PS00107">
    <property type="entry name" value="PROTEIN_KINASE_ATP"/>
    <property type="match status" value="1"/>
</dbReference>
<evidence type="ECO:0000256" key="2">
    <source>
        <dbReference type="ARBA" id="ARBA00011902"/>
    </source>
</evidence>
<sequence>MLIFVLRYFFVYWILLGGSASEESLLRELNLELKDFPTTSCRLHCMHRLRKTKYEGDLTERHNNWADQSCTDHCTRENATTSAQSDKYQFTHTRYRMILVCRDDTSLTFRIVHVRSVGNEDTAKIVEGESEEGASVVTQRAATEKKYRSIILNSEDEDPTMFTLPMSMGNATAPQMQTTMANPNIDTGQVSEPAEAIYMIKVQSGTNATIYMFNENFFTIDYLQNSTTYTISALAVNAKHQYAVVARAQEYSTLQQDYTPGFVGDMQLERFLPDYSNERQLLAEITWQPAEDRTCYYLILYFDESGSDMTSMEIRNPRQLYIHTLENLTFSAVYKVGIIAQNAHNAAKESEMKWLMIQTPSCAKWYNYNFNICPPFAPKGLKVKRKYVRGNVYSLYISWKKAEHAISYYVIMVVDRIGVGRDYKFNVSKDSTAFTIEEIELNGTLYDVHLIACTPGGNSSTLLQEVNSQTVLLPDKSTNIALLVIGGPVGLISIIIMWIVLHYRCAKYRRHQKRCEYFQDLENKAPIDPKGTFDFPAKTLLTSPEDLTQFQLDLEEKIFFNDAMEIDRSDITLHEILGEGAFGLVRRGIYNDGKSGVREVAVKMLKDRPSADDVRAFRREIEVMKSVERHPNIVGIIGHCTKRYNEMLLLTEYCSFGNLLDFLRDEWKYLYDMNVKCSSASINRMCSRLGRNGVKKHQRRGRRSVSQTQRRNRSDSNSNSQRTSIDRSYTSRSGGCGTEEGGGGGGVAKVFSIDSNIIERLKFKYKNLNALHQRNSLTTATTTTLYRPTYDISAATTVTSIATINDSTPPPPPTPLMSPHSIAADNKSYGYEEICCNSCKSNKCAIKNTKVLNGTTVSSEAAMQQFDNEHTEQQQKEGHYTHARNCECQQNLLNEGHAKAQQQQQQAANDSARKSAGAVENKSYFRFLPEIVSEAALRQRQWQRRQARAAARNRALALSPTENSTTTTVTSAATTTDNFDHDGLSGTVRRQPLSTADLLDIARQVAVGMEFLAKNKVVHRDLAARNVLVAPDRTIKIADFGLSRDIYQENVYKKTGNGKLPIKWLALESMTHQVYTTQSDVWSYGILLYEIVTLGGTPYPSIPTHRLLHLLKTGYRMEKPRNCGPEFYNLMYACWNVNPGERPTFSEIIKILEDFMVDEPERQIETVLGVPNLECIEQYSPKDSQYQQQQQQQQKQQVQEQPQDNDEMLDTSNMDDSYLKPL</sequence>
<comment type="subcellular location">
    <subcellularLocation>
        <location evidence="1">Membrane</location>
        <topology evidence="1">Single-pass membrane protein</topology>
    </subcellularLocation>
</comment>
<keyword evidence="5 17" id="KW-0418">Kinase</keyword>
<evidence type="ECO:0000256" key="7">
    <source>
        <dbReference type="ARBA" id="ARBA00023136"/>
    </source>
</evidence>
<dbReference type="CDD" id="cd00192">
    <property type="entry name" value="PTKc"/>
    <property type="match status" value="1"/>
</dbReference>
<dbReference type="GO" id="GO:0043235">
    <property type="term" value="C:receptor complex"/>
    <property type="evidence" value="ECO:0007669"/>
    <property type="project" value="TreeGrafter"/>
</dbReference>
<evidence type="ECO:0000313" key="17">
    <source>
        <dbReference type="RefSeq" id="XP_011198952.3"/>
    </source>
</evidence>
<evidence type="ECO:0000256" key="14">
    <source>
        <dbReference type="SAM" id="SignalP"/>
    </source>
</evidence>
<dbReference type="GO" id="GO:0005886">
    <property type="term" value="C:plasma membrane"/>
    <property type="evidence" value="ECO:0007669"/>
    <property type="project" value="TreeGrafter"/>
</dbReference>
<evidence type="ECO:0000256" key="3">
    <source>
        <dbReference type="ARBA" id="ARBA00022679"/>
    </source>
</evidence>
<dbReference type="InterPro" id="IPR050122">
    <property type="entry name" value="RTK"/>
</dbReference>
<dbReference type="PROSITE" id="PS00109">
    <property type="entry name" value="PROTEIN_KINASE_TYR"/>
    <property type="match status" value="1"/>
</dbReference>
<feature type="signal peptide" evidence="14">
    <location>
        <begin position="1"/>
        <end position="20"/>
    </location>
</feature>
<dbReference type="InParanoid" id="A0A6I9UNU1"/>
<keyword evidence="11" id="KW-0547">Nucleotide-binding</keyword>
<dbReference type="GO" id="GO:0030154">
    <property type="term" value="P:cell differentiation"/>
    <property type="evidence" value="ECO:0007669"/>
    <property type="project" value="UniProtKB-ARBA"/>
</dbReference>
<gene>
    <name evidence="17" type="primary">LOC105223050</name>
</gene>
<dbReference type="SMART" id="SM00219">
    <property type="entry name" value="TyrKc"/>
    <property type="match status" value="1"/>
</dbReference>
<organism evidence="16 17">
    <name type="scientific">Bactrocera dorsalis</name>
    <name type="common">Oriental fruit fly</name>
    <name type="synonym">Dacus dorsalis</name>
    <dbReference type="NCBI Taxonomy" id="27457"/>
    <lineage>
        <taxon>Eukaryota</taxon>
        <taxon>Metazoa</taxon>
        <taxon>Ecdysozoa</taxon>
        <taxon>Arthropoda</taxon>
        <taxon>Hexapoda</taxon>
        <taxon>Insecta</taxon>
        <taxon>Pterygota</taxon>
        <taxon>Neoptera</taxon>
        <taxon>Endopterygota</taxon>
        <taxon>Diptera</taxon>
        <taxon>Brachycera</taxon>
        <taxon>Muscomorpha</taxon>
        <taxon>Tephritoidea</taxon>
        <taxon>Tephritidae</taxon>
        <taxon>Bactrocera</taxon>
        <taxon>Bactrocera</taxon>
    </lineage>
</organism>
<accession>A0A6I9UNU1</accession>
<evidence type="ECO:0000256" key="5">
    <source>
        <dbReference type="ARBA" id="ARBA00022777"/>
    </source>
</evidence>
<dbReference type="PANTHER" id="PTHR24416:SF620">
    <property type="entry name" value="TYROSINE-PROTEIN KINASE RECEPTOR TORSO"/>
    <property type="match status" value="1"/>
</dbReference>
<evidence type="ECO:0000256" key="9">
    <source>
        <dbReference type="ARBA" id="ARBA00023180"/>
    </source>
</evidence>
<evidence type="ECO:0000256" key="8">
    <source>
        <dbReference type="ARBA" id="ARBA00023170"/>
    </source>
</evidence>
<dbReference type="InterPro" id="IPR001245">
    <property type="entry name" value="Ser-Thr/Tyr_kinase_cat_dom"/>
</dbReference>
<keyword evidence="8 17" id="KW-0675">Receptor</keyword>
<dbReference type="RefSeq" id="XP_011198952.3">
    <property type="nucleotide sequence ID" value="XM_011200650.4"/>
</dbReference>
<dbReference type="EC" id="2.7.10.1" evidence="2"/>
<feature type="transmembrane region" description="Helical" evidence="13">
    <location>
        <begin position="480"/>
        <end position="501"/>
    </location>
</feature>
<evidence type="ECO:0000256" key="1">
    <source>
        <dbReference type="ARBA" id="ARBA00004167"/>
    </source>
</evidence>
<dbReference type="InterPro" id="IPR011009">
    <property type="entry name" value="Kinase-like_dom_sf"/>
</dbReference>
<keyword evidence="11" id="KW-0067">ATP-binding</keyword>
<dbReference type="PROSITE" id="PS50011">
    <property type="entry name" value="PROTEIN_KINASE_DOM"/>
    <property type="match status" value="1"/>
</dbReference>
<keyword evidence="7 13" id="KW-0472">Membrane</keyword>
<evidence type="ECO:0000256" key="13">
    <source>
        <dbReference type="SAM" id="Phobius"/>
    </source>
</evidence>
<evidence type="ECO:0000313" key="16">
    <source>
        <dbReference type="Proteomes" id="UP001652620"/>
    </source>
</evidence>
<dbReference type="InterPro" id="IPR013783">
    <property type="entry name" value="Ig-like_fold"/>
</dbReference>
<feature type="chain" id="PRO_5047161560" description="receptor protein-tyrosine kinase" evidence="14">
    <location>
        <begin position="21"/>
        <end position="1222"/>
    </location>
</feature>
<dbReference type="GO" id="GO:0005524">
    <property type="term" value="F:ATP binding"/>
    <property type="evidence" value="ECO:0007669"/>
    <property type="project" value="UniProtKB-UniRule"/>
</dbReference>
<dbReference type="GO" id="GO:0007169">
    <property type="term" value="P:cell surface receptor protein tyrosine kinase signaling pathway"/>
    <property type="evidence" value="ECO:0007669"/>
    <property type="project" value="TreeGrafter"/>
</dbReference>
<evidence type="ECO:0000256" key="4">
    <source>
        <dbReference type="ARBA" id="ARBA00022692"/>
    </source>
</evidence>
<proteinExistence type="predicted"/>
<keyword evidence="9" id="KW-0325">Glycoprotein</keyword>
<dbReference type="InterPro" id="IPR008266">
    <property type="entry name" value="Tyr_kinase_AS"/>
</dbReference>
<dbReference type="Gene3D" id="1.10.510.10">
    <property type="entry name" value="Transferase(Phosphotransferase) domain 1"/>
    <property type="match status" value="1"/>
</dbReference>
<comment type="catalytic activity">
    <reaction evidence="10">
        <text>L-tyrosyl-[protein] + ATP = O-phospho-L-tyrosyl-[protein] + ADP + H(+)</text>
        <dbReference type="Rhea" id="RHEA:10596"/>
        <dbReference type="Rhea" id="RHEA-COMP:10136"/>
        <dbReference type="Rhea" id="RHEA-COMP:20101"/>
        <dbReference type="ChEBI" id="CHEBI:15378"/>
        <dbReference type="ChEBI" id="CHEBI:30616"/>
        <dbReference type="ChEBI" id="CHEBI:46858"/>
        <dbReference type="ChEBI" id="CHEBI:61978"/>
        <dbReference type="ChEBI" id="CHEBI:456216"/>
        <dbReference type="EC" id="2.7.10.1"/>
    </reaction>
</comment>
<dbReference type="Proteomes" id="UP001652620">
    <property type="component" value="Chromosome 3"/>
</dbReference>
<dbReference type="SUPFAM" id="SSF56112">
    <property type="entry name" value="Protein kinase-like (PK-like)"/>
    <property type="match status" value="1"/>
</dbReference>
<keyword evidence="6 13" id="KW-1133">Transmembrane helix</keyword>
<dbReference type="GeneID" id="105223050"/>
<dbReference type="GO" id="GO:0009653">
    <property type="term" value="P:anatomical structure morphogenesis"/>
    <property type="evidence" value="ECO:0007669"/>
    <property type="project" value="UniProtKB-ARBA"/>
</dbReference>
<evidence type="ECO:0000256" key="11">
    <source>
        <dbReference type="PROSITE-ProRule" id="PRU10141"/>
    </source>
</evidence>
<evidence type="ECO:0000256" key="10">
    <source>
        <dbReference type="ARBA" id="ARBA00051243"/>
    </source>
</evidence>
<feature type="region of interest" description="Disordered" evidence="12">
    <location>
        <begin position="1181"/>
        <end position="1222"/>
    </location>
</feature>
<dbReference type="SUPFAM" id="SSF49265">
    <property type="entry name" value="Fibronectin type III"/>
    <property type="match status" value="1"/>
</dbReference>
<dbReference type="GO" id="GO:1902533">
    <property type="term" value="P:positive regulation of intracellular signal transduction"/>
    <property type="evidence" value="ECO:0007669"/>
    <property type="project" value="UniProtKB-ARBA"/>
</dbReference>
<protein>
    <recommendedName>
        <fullName evidence="2">receptor protein-tyrosine kinase</fullName>
        <ecNumber evidence="2">2.7.10.1</ecNumber>
    </recommendedName>
</protein>
<name>A0A6I9UNU1_BACDO</name>
<feature type="region of interest" description="Disordered" evidence="12">
    <location>
        <begin position="689"/>
        <end position="741"/>
    </location>
</feature>
<dbReference type="AlphaFoldDB" id="A0A6I9UNU1"/>
<dbReference type="FunCoup" id="A0A6I9UNU1">
    <property type="interactions" value="77"/>
</dbReference>
<evidence type="ECO:0000256" key="6">
    <source>
        <dbReference type="ARBA" id="ARBA00022989"/>
    </source>
</evidence>
<feature type="compositionally biased region" description="Low complexity" evidence="12">
    <location>
        <begin position="1181"/>
        <end position="1202"/>
    </location>
</feature>
<dbReference type="GO" id="GO:0007399">
    <property type="term" value="P:nervous system development"/>
    <property type="evidence" value="ECO:0007669"/>
    <property type="project" value="UniProtKB-ARBA"/>
</dbReference>
<keyword evidence="4 13" id="KW-0812">Transmembrane</keyword>
<dbReference type="InterPro" id="IPR020635">
    <property type="entry name" value="Tyr_kinase_cat_dom"/>
</dbReference>
<reference evidence="17" key="1">
    <citation type="submission" date="2025-08" db="UniProtKB">
        <authorList>
            <consortium name="RefSeq"/>
        </authorList>
    </citation>
    <scope>IDENTIFICATION</scope>
    <source>
        <tissue evidence="17">Adult</tissue>
    </source>
</reference>
<dbReference type="GO" id="GO:0004714">
    <property type="term" value="F:transmembrane receptor protein tyrosine kinase activity"/>
    <property type="evidence" value="ECO:0007669"/>
    <property type="project" value="UniProtKB-EC"/>
</dbReference>
<dbReference type="InterPro" id="IPR017441">
    <property type="entry name" value="Protein_kinase_ATP_BS"/>
</dbReference>
<dbReference type="PANTHER" id="PTHR24416">
    <property type="entry name" value="TYROSINE-PROTEIN KINASE RECEPTOR"/>
    <property type="match status" value="1"/>
</dbReference>